<evidence type="ECO:0000256" key="1">
    <source>
        <dbReference type="ARBA" id="ARBA00004127"/>
    </source>
</evidence>
<evidence type="ECO:0000313" key="7">
    <source>
        <dbReference type="Proteomes" id="UP000078046"/>
    </source>
</evidence>
<keyword evidence="3" id="KW-0547">Nucleotide-binding</keyword>
<dbReference type="GO" id="GO:0016020">
    <property type="term" value="C:membrane"/>
    <property type="evidence" value="ECO:0007669"/>
    <property type="project" value="TreeGrafter"/>
</dbReference>
<name>A0A177B2U7_9BILA</name>
<reference evidence="6 7" key="1">
    <citation type="submission" date="2016-04" db="EMBL/GenBank/DDBJ databases">
        <title>The genome of Intoshia linei affirms orthonectids as highly simplified spiralians.</title>
        <authorList>
            <person name="Mikhailov K.V."/>
            <person name="Slusarev G.S."/>
            <person name="Nikitin M.A."/>
            <person name="Logacheva M.D."/>
            <person name="Penin A."/>
            <person name="Aleoshin V."/>
            <person name="Panchin Y.V."/>
        </authorList>
    </citation>
    <scope>NUCLEOTIDE SEQUENCE [LARGE SCALE GENOMIC DNA]</scope>
    <source>
        <strain evidence="6">Intl2013</strain>
        <tissue evidence="6">Whole animal</tissue>
    </source>
</reference>
<evidence type="ECO:0000256" key="2">
    <source>
        <dbReference type="ARBA" id="ARBA00022737"/>
    </source>
</evidence>
<proteinExistence type="predicted"/>
<dbReference type="PANTHER" id="PTHR24223:SF443">
    <property type="entry name" value="MULTIDRUG-RESISTANCE LIKE PROTEIN 1, ISOFORM I"/>
    <property type="match status" value="1"/>
</dbReference>
<keyword evidence="2" id="KW-0677">Repeat</keyword>
<comment type="caution">
    <text evidence="6">The sequence shown here is derived from an EMBL/GenBank/DDBJ whole genome shotgun (WGS) entry which is preliminary data.</text>
</comment>
<keyword evidence="5" id="KW-0472">Membrane</keyword>
<protein>
    <submittedName>
        <fullName evidence="6">Uncharacterized protein</fullName>
    </submittedName>
</protein>
<feature type="transmembrane region" description="Helical" evidence="5">
    <location>
        <begin position="263"/>
        <end position="284"/>
    </location>
</feature>
<comment type="subcellular location">
    <subcellularLocation>
        <location evidence="1">Endomembrane system</location>
        <topology evidence="1">Multi-pass membrane protein</topology>
    </subcellularLocation>
</comment>
<gene>
    <name evidence="6" type="ORF">A3Q56_03642</name>
</gene>
<accession>A0A177B2U7</accession>
<dbReference type="GO" id="GO:0042626">
    <property type="term" value="F:ATPase-coupled transmembrane transporter activity"/>
    <property type="evidence" value="ECO:0007669"/>
    <property type="project" value="TreeGrafter"/>
</dbReference>
<evidence type="ECO:0000313" key="6">
    <source>
        <dbReference type="EMBL" id="OAF68605.1"/>
    </source>
</evidence>
<dbReference type="AlphaFoldDB" id="A0A177B2U7"/>
<dbReference type="InterPro" id="IPR050173">
    <property type="entry name" value="ABC_transporter_C-like"/>
</dbReference>
<keyword evidence="7" id="KW-1185">Reference proteome</keyword>
<keyword evidence="5" id="KW-0812">Transmembrane</keyword>
<sequence>MILNNPTECVNITNPLREDTYQLEFYTKELALQWYTFLNKAAIKLLPDNLIHFDDTSTESKSNVYWYTSDFNEFIKWPTIVYSAHAVSILAQSINTSKIITNSILFLINTALLVTSCFSEKKYHEPTEGKCPEIWASFFSRITYHWLNGPLWLGVKKTITESDLWKLPRKHQTDIVYKKFEKVWNKHLKSTLVSEFNEESRFSELIVNIEPKVTEVTPLIYNGKKNTPKTVSLFKILFKKYGIIYFIDFNEDDNIHVWKRYGIAFLFFPVTFIGSLALHYIFAISTKLSVDIYSCICTAIYDKILIILLLGHKTKKQD</sequence>
<evidence type="ECO:0000256" key="5">
    <source>
        <dbReference type="SAM" id="Phobius"/>
    </source>
</evidence>
<keyword evidence="4" id="KW-0067">ATP-binding</keyword>
<dbReference type="EMBL" id="LWCA01000418">
    <property type="protein sequence ID" value="OAF68605.1"/>
    <property type="molecule type" value="Genomic_DNA"/>
</dbReference>
<dbReference type="GO" id="GO:0012505">
    <property type="term" value="C:endomembrane system"/>
    <property type="evidence" value="ECO:0007669"/>
    <property type="project" value="UniProtKB-SubCell"/>
</dbReference>
<evidence type="ECO:0000256" key="3">
    <source>
        <dbReference type="ARBA" id="ARBA00022741"/>
    </source>
</evidence>
<dbReference type="PANTHER" id="PTHR24223">
    <property type="entry name" value="ATP-BINDING CASSETTE SUB-FAMILY C"/>
    <property type="match status" value="1"/>
</dbReference>
<evidence type="ECO:0000256" key="4">
    <source>
        <dbReference type="ARBA" id="ARBA00022840"/>
    </source>
</evidence>
<keyword evidence="5" id="KW-1133">Transmembrane helix</keyword>
<organism evidence="6 7">
    <name type="scientific">Intoshia linei</name>
    <dbReference type="NCBI Taxonomy" id="1819745"/>
    <lineage>
        <taxon>Eukaryota</taxon>
        <taxon>Metazoa</taxon>
        <taxon>Spiralia</taxon>
        <taxon>Lophotrochozoa</taxon>
        <taxon>Mesozoa</taxon>
        <taxon>Orthonectida</taxon>
        <taxon>Rhopaluridae</taxon>
        <taxon>Intoshia</taxon>
    </lineage>
</organism>
<dbReference type="Proteomes" id="UP000078046">
    <property type="component" value="Unassembled WGS sequence"/>
</dbReference>
<dbReference type="OrthoDB" id="6140699at2759"/>
<dbReference type="GO" id="GO:0005524">
    <property type="term" value="F:ATP binding"/>
    <property type="evidence" value="ECO:0007669"/>
    <property type="project" value="UniProtKB-KW"/>
</dbReference>
<feature type="transmembrane region" description="Helical" evidence="5">
    <location>
        <begin position="290"/>
        <end position="310"/>
    </location>
</feature>